<sequence>MLFSIVNKTTTGPFSALDSSRWVLGGGVLPFFKLFISVLVLFYSHGIFAQSLLGRSPGTGLALKNKTRSGMFFSSKQSKTSRINARLGNLEAKELSPAGVLLTELEEKEKEREKALLEVSLELEELKKREASRSSLSRERRLFLLAYATLGTAHVSKIEKQDSTREHRLPAAGEPLSNYSLPLKGPLVLTSSYGPRLHPVLGKRMLHQGADFRAHFEPVYAVLPGVVLFSGEDKKGGGLMLKIKHPGGLESLYLHLSELYYRRGERVEAGFTIARSGNSGRSSGPHLHFAVHREGQPIDPTKFLLTLVSPGPL</sequence>
<accession>A0A930YV72</accession>
<name>A0A930YV72_9FLAO</name>
<dbReference type="EMBL" id="JADKYY010000004">
    <property type="protein sequence ID" value="MBF5026958.1"/>
    <property type="molecule type" value="Genomic_DNA"/>
</dbReference>
<dbReference type="RefSeq" id="WP_194738889.1">
    <property type="nucleotide sequence ID" value="NZ_JADKYY010000004.1"/>
</dbReference>
<keyword evidence="2" id="KW-0472">Membrane</keyword>
<keyword evidence="2" id="KW-1133">Transmembrane helix</keyword>
<keyword evidence="5" id="KW-1185">Reference proteome</keyword>
<dbReference type="PANTHER" id="PTHR21666">
    <property type="entry name" value="PEPTIDASE-RELATED"/>
    <property type="match status" value="1"/>
</dbReference>
<dbReference type="CDD" id="cd12797">
    <property type="entry name" value="M23_peptidase"/>
    <property type="match status" value="1"/>
</dbReference>
<dbReference type="Proteomes" id="UP000694480">
    <property type="component" value="Unassembled WGS sequence"/>
</dbReference>
<evidence type="ECO:0000259" key="3">
    <source>
        <dbReference type="Pfam" id="PF01551"/>
    </source>
</evidence>
<keyword evidence="1" id="KW-0175">Coiled coil</keyword>
<dbReference type="AlphaFoldDB" id="A0A930YV72"/>
<protein>
    <submittedName>
        <fullName evidence="4">M23 family metallopeptidase</fullName>
    </submittedName>
</protein>
<feature type="domain" description="M23ase beta-sheet core" evidence="3">
    <location>
        <begin position="207"/>
        <end position="300"/>
    </location>
</feature>
<dbReference type="InterPro" id="IPR016047">
    <property type="entry name" value="M23ase_b-sheet_dom"/>
</dbReference>
<proteinExistence type="predicted"/>
<evidence type="ECO:0000313" key="5">
    <source>
        <dbReference type="Proteomes" id="UP000694480"/>
    </source>
</evidence>
<dbReference type="PANTHER" id="PTHR21666:SF270">
    <property type="entry name" value="MUREIN HYDROLASE ACTIVATOR ENVC"/>
    <property type="match status" value="1"/>
</dbReference>
<dbReference type="InterPro" id="IPR011055">
    <property type="entry name" value="Dup_hybrid_motif"/>
</dbReference>
<dbReference type="SUPFAM" id="SSF51261">
    <property type="entry name" value="Duplicated hybrid motif"/>
    <property type="match status" value="1"/>
</dbReference>
<organism evidence="4 5">
    <name type="scientific">Planobacterium oryzisoli</name>
    <dbReference type="NCBI Taxonomy" id="2771435"/>
    <lineage>
        <taxon>Bacteria</taxon>
        <taxon>Pseudomonadati</taxon>
        <taxon>Bacteroidota</taxon>
        <taxon>Flavobacteriia</taxon>
        <taxon>Flavobacteriales</taxon>
        <taxon>Weeksellaceae</taxon>
        <taxon>Chryseobacterium group</taxon>
        <taxon>Chryseobacterium</taxon>
    </lineage>
</organism>
<reference evidence="4" key="1">
    <citation type="submission" date="2020-11" db="EMBL/GenBank/DDBJ databases">
        <title>Genome seq and assembly of Planobacterium sp.</title>
        <authorList>
            <person name="Chhetri G."/>
        </authorList>
    </citation>
    <scope>NUCLEOTIDE SEQUENCE</scope>
    <source>
        <strain evidence="4">GCR5</strain>
    </source>
</reference>
<evidence type="ECO:0000313" key="4">
    <source>
        <dbReference type="EMBL" id="MBF5026958.1"/>
    </source>
</evidence>
<keyword evidence="2" id="KW-0812">Transmembrane</keyword>
<dbReference type="Pfam" id="PF01551">
    <property type="entry name" value="Peptidase_M23"/>
    <property type="match status" value="1"/>
</dbReference>
<evidence type="ECO:0000256" key="1">
    <source>
        <dbReference type="SAM" id="Coils"/>
    </source>
</evidence>
<comment type="caution">
    <text evidence="4">The sequence shown here is derived from an EMBL/GenBank/DDBJ whole genome shotgun (WGS) entry which is preliminary data.</text>
</comment>
<gene>
    <name evidence="4" type="ORF">IC612_03995</name>
</gene>
<evidence type="ECO:0000256" key="2">
    <source>
        <dbReference type="SAM" id="Phobius"/>
    </source>
</evidence>
<feature type="transmembrane region" description="Helical" evidence="2">
    <location>
        <begin position="22"/>
        <end position="43"/>
    </location>
</feature>
<dbReference type="GO" id="GO:0004222">
    <property type="term" value="F:metalloendopeptidase activity"/>
    <property type="evidence" value="ECO:0007669"/>
    <property type="project" value="TreeGrafter"/>
</dbReference>
<dbReference type="Gene3D" id="2.70.70.10">
    <property type="entry name" value="Glucose Permease (Domain IIA)"/>
    <property type="match status" value="1"/>
</dbReference>
<dbReference type="InterPro" id="IPR050570">
    <property type="entry name" value="Cell_wall_metabolism_enzyme"/>
</dbReference>
<feature type="coiled-coil region" evidence="1">
    <location>
        <begin position="98"/>
        <end position="129"/>
    </location>
</feature>